<accession>A0A936YN20</accession>
<evidence type="ECO:0000313" key="2">
    <source>
        <dbReference type="EMBL" id="MBL0371149.1"/>
    </source>
</evidence>
<dbReference type="InterPro" id="IPR000073">
    <property type="entry name" value="AB_hydrolase_1"/>
</dbReference>
<name>A0A936YN20_9HYPH</name>
<evidence type="ECO:0000313" key="3">
    <source>
        <dbReference type="Proteomes" id="UP000633219"/>
    </source>
</evidence>
<dbReference type="InterPro" id="IPR050471">
    <property type="entry name" value="AB_hydrolase"/>
</dbReference>
<dbReference type="Pfam" id="PF00561">
    <property type="entry name" value="Abhydrolase_1"/>
    <property type="match status" value="1"/>
</dbReference>
<reference evidence="2" key="1">
    <citation type="submission" date="2021-01" db="EMBL/GenBank/DDBJ databases">
        <title>Rhizobium sp. strain KVB221 16S ribosomal RNA gene Genome sequencing and assembly.</title>
        <authorList>
            <person name="Kang M."/>
        </authorList>
    </citation>
    <scope>NUCLEOTIDE SEQUENCE</scope>
    <source>
        <strain evidence="2">KVB221</strain>
    </source>
</reference>
<dbReference type="PANTHER" id="PTHR43433:SF5">
    <property type="entry name" value="AB HYDROLASE-1 DOMAIN-CONTAINING PROTEIN"/>
    <property type="match status" value="1"/>
</dbReference>
<evidence type="ECO:0000259" key="1">
    <source>
        <dbReference type="Pfam" id="PF00561"/>
    </source>
</evidence>
<protein>
    <submittedName>
        <fullName evidence="2">Alpha/beta hydrolase</fullName>
    </submittedName>
</protein>
<gene>
    <name evidence="2" type="ORF">JJB09_03835</name>
</gene>
<keyword evidence="2" id="KW-0378">Hydrolase</keyword>
<dbReference type="RefSeq" id="WP_201653361.1">
    <property type="nucleotide sequence ID" value="NZ_JAEQNC010000002.1"/>
</dbReference>
<organism evidence="2 3">
    <name type="scientific">Rhizobium setariae</name>
    <dbReference type="NCBI Taxonomy" id="2801340"/>
    <lineage>
        <taxon>Bacteria</taxon>
        <taxon>Pseudomonadati</taxon>
        <taxon>Pseudomonadota</taxon>
        <taxon>Alphaproteobacteria</taxon>
        <taxon>Hyphomicrobiales</taxon>
        <taxon>Rhizobiaceae</taxon>
        <taxon>Rhizobium/Agrobacterium group</taxon>
        <taxon>Rhizobium</taxon>
    </lineage>
</organism>
<feature type="domain" description="AB hydrolase-1" evidence="1">
    <location>
        <begin position="32"/>
        <end position="178"/>
    </location>
</feature>
<sequence length="286" mass="31974">MSESRFQPFHFSSDDGLKLYGRDYPCPSSSTPPVVCLPGLTRNSRDFHSLAAKLQSEGLRIITLDYRGRGQSEWDPNKANYNIMREAQDVLAALDHLGIEKARFIGTSRGGLILHMLGNMAPDRIISMIFNDIGPVIESDGLRHIRDYLSEKPPYPSLGAAIESLVSIHRAEFPALSDCDWQDMASAIYRQTELGWIVDFDPALAEPLKTIDFSQQLPDLWSQFELLKAIPLLVVRGEHSRLLSEKTVSEMLERHSKSFAAVALGQGHAPLLHLDSIYAAVSRFLK</sequence>
<dbReference type="Proteomes" id="UP000633219">
    <property type="component" value="Unassembled WGS sequence"/>
</dbReference>
<dbReference type="SUPFAM" id="SSF53474">
    <property type="entry name" value="alpha/beta-Hydrolases"/>
    <property type="match status" value="1"/>
</dbReference>
<dbReference type="InterPro" id="IPR029058">
    <property type="entry name" value="AB_hydrolase_fold"/>
</dbReference>
<dbReference type="GO" id="GO:0016787">
    <property type="term" value="F:hydrolase activity"/>
    <property type="evidence" value="ECO:0007669"/>
    <property type="project" value="UniProtKB-KW"/>
</dbReference>
<dbReference type="Gene3D" id="3.40.50.1820">
    <property type="entry name" value="alpha/beta hydrolase"/>
    <property type="match status" value="1"/>
</dbReference>
<keyword evidence="3" id="KW-1185">Reference proteome</keyword>
<dbReference type="PANTHER" id="PTHR43433">
    <property type="entry name" value="HYDROLASE, ALPHA/BETA FOLD FAMILY PROTEIN"/>
    <property type="match status" value="1"/>
</dbReference>
<dbReference type="EMBL" id="JAEQNC010000002">
    <property type="protein sequence ID" value="MBL0371149.1"/>
    <property type="molecule type" value="Genomic_DNA"/>
</dbReference>
<proteinExistence type="predicted"/>
<dbReference type="AlphaFoldDB" id="A0A936YN20"/>
<comment type="caution">
    <text evidence="2">The sequence shown here is derived from an EMBL/GenBank/DDBJ whole genome shotgun (WGS) entry which is preliminary data.</text>
</comment>